<dbReference type="GeneID" id="80336108"/>
<dbReference type="EMBL" id="CP041695">
    <property type="protein sequence ID" value="QDP81928.1"/>
    <property type="molecule type" value="Genomic_DNA"/>
</dbReference>
<evidence type="ECO:0000259" key="5">
    <source>
        <dbReference type="PROSITE" id="PS50977"/>
    </source>
</evidence>
<dbReference type="SUPFAM" id="SSF46689">
    <property type="entry name" value="Homeodomain-like"/>
    <property type="match status" value="1"/>
</dbReference>
<dbReference type="Proteomes" id="UP000317039">
    <property type="component" value="Chromosome"/>
</dbReference>
<organism evidence="7 8">
    <name type="scientific">Nocardia otitidiscaviarum</name>
    <dbReference type="NCBI Taxonomy" id="1823"/>
    <lineage>
        <taxon>Bacteria</taxon>
        <taxon>Bacillati</taxon>
        <taxon>Actinomycetota</taxon>
        <taxon>Actinomycetes</taxon>
        <taxon>Mycobacteriales</taxon>
        <taxon>Nocardiaceae</taxon>
        <taxon>Nocardia</taxon>
    </lineage>
</organism>
<evidence type="ECO:0000313" key="9">
    <source>
        <dbReference type="Proteomes" id="UP000317039"/>
    </source>
</evidence>
<dbReference type="KEGG" id="nod:FOH10_27500"/>
<dbReference type="OrthoDB" id="5243387at2"/>
<dbReference type="STRING" id="1406858.GCA_000710895_02316"/>
<reference evidence="6 9" key="2">
    <citation type="submission" date="2019-07" db="EMBL/GenBank/DDBJ databases">
        <title>Complete Genome Sequence and Methylome Analysis of Nocardia otitidis-caviarum NEB252.</title>
        <authorList>
            <person name="Fomenkov A."/>
            <person name="Anton B.P."/>
            <person name="Vincze T."/>
            <person name="Roberts R.J."/>
        </authorList>
    </citation>
    <scope>NUCLEOTIDE SEQUENCE [LARGE SCALE GENOMIC DNA]</scope>
    <source>
        <strain evidence="6 9">NEB252</strain>
    </source>
</reference>
<evidence type="ECO:0000313" key="7">
    <source>
        <dbReference type="EMBL" id="SUA76291.1"/>
    </source>
</evidence>
<evidence type="ECO:0000256" key="4">
    <source>
        <dbReference type="PROSITE-ProRule" id="PRU00335"/>
    </source>
</evidence>
<dbReference type="GO" id="GO:0003700">
    <property type="term" value="F:DNA-binding transcription factor activity"/>
    <property type="evidence" value="ECO:0007669"/>
    <property type="project" value="TreeGrafter"/>
</dbReference>
<dbReference type="EMBL" id="UGRY01000002">
    <property type="protein sequence ID" value="SUA76291.1"/>
    <property type="molecule type" value="Genomic_DNA"/>
</dbReference>
<keyword evidence="1" id="KW-0805">Transcription regulation</keyword>
<evidence type="ECO:0000313" key="8">
    <source>
        <dbReference type="Proteomes" id="UP000255467"/>
    </source>
</evidence>
<dbReference type="AlphaFoldDB" id="A0A378YII0"/>
<dbReference type="InterPro" id="IPR050109">
    <property type="entry name" value="HTH-type_TetR-like_transc_reg"/>
</dbReference>
<name>A0A378YII0_9NOCA</name>
<keyword evidence="3" id="KW-0804">Transcription</keyword>
<dbReference type="RefSeq" id="WP_039809420.1">
    <property type="nucleotide sequence ID" value="NZ_CP041695.1"/>
</dbReference>
<gene>
    <name evidence="7" type="primary">bm3R1_2</name>
    <name evidence="6" type="ORF">FOH10_27500</name>
    <name evidence="7" type="ORF">NCTC1934_02478</name>
</gene>
<dbReference type="PANTHER" id="PTHR30055">
    <property type="entry name" value="HTH-TYPE TRANSCRIPTIONAL REGULATOR RUTR"/>
    <property type="match status" value="1"/>
</dbReference>
<keyword evidence="8" id="KW-1185">Reference proteome</keyword>
<feature type="DNA-binding region" description="H-T-H motif" evidence="4">
    <location>
        <begin position="31"/>
        <end position="50"/>
    </location>
</feature>
<evidence type="ECO:0000256" key="1">
    <source>
        <dbReference type="ARBA" id="ARBA00023015"/>
    </source>
</evidence>
<dbReference type="Proteomes" id="UP000255467">
    <property type="component" value="Unassembled WGS sequence"/>
</dbReference>
<protein>
    <submittedName>
        <fullName evidence="7">HTH-type transcriptional repressor Bm3R1</fullName>
    </submittedName>
    <submittedName>
        <fullName evidence="6">TetR/AcrR family transcriptional regulator</fullName>
    </submittedName>
</protein>
<dbReference type="InterPro" id="IPR001647">
    <property type="entry name" value="HTH_TetR"/>
</dbReference>
<keyword evidence="2 4" id="KW-0238">DNA-binding</keyword>
<dbReference type="Pfam" id="PF00440">
    <property type="entry name" value="TetR_N"/>
    <property type="match status" value="1"/>
</dbReference>
<dbReference type="Gene3D" id="1.10.357.10">
    <property type="entry name" value="Tetracycline Repressor, domain 2"/>
    <property type="match status" value="1"/>
</dbReference>
<dbReference type="GO" id="GO:0000976">
    <property type="term" value="F:transcription cis-regulatory region binding"/>
    <property type="evidence" value="ECO:0007669"/>
    <property type="project" value="TreeGrafter"/>
</dbReference>
<dbReference type="PRINTS" id="PR00455">
    <property type="entry name" value="HTHTETR"/>
</dbReference>
<sequence>MAKWGDRDARRRDILDAGRALLIEHGFGALQMRDVAKGAGISPGTVYTYFATKEALYAALYAQRLHEFADAIEPVCAVADDAENLYVAVATEYLEVYRVYGRELNVWSVLAGEVDLDPEVGGVLAAAAGRVLAVTRQAVVRLSGHDTPEDEFGPALVLLWSSINGLADHFTSVRQYLHAYGWEELVRFAARTLAVGLAGVAAERVVEEKR</sequence>
<evidence type="ECO:0000256" key="2">
    <source>
        <dbReference type="ARBA" id="ARBA00023125"/>
    </source>
</evidence>
<dbReference type="PROSITE" id="PS50977">
    <property type="entry name" value="HTH_TETR_2"/>
    <property type="match status" value="1"/>
</dbReference>
<dbReference type="InterPro" id="IPR009057">
    <property type="entry name" value="Homeodomain-like_sf"/>
</dbReference>
<feature type="domain" description="HTH tetR-type" evidence="5">
    <location>
        <begin position="8"/>
        <end position="68"/>
    </location>
</feature>
<dbReference type="PANTHER" id="PTHR30055:SF234">
    <property type="entry name" value="HTH-TYPE TRANSCRIPTIONAL REGULATOR BETI"/>
    <property type="match status" value="1"/>
</dbReference>
<evidence type="ECO:0000313" key="6">
    <source>
        <dbReference type="EMBL" id="QDP81928.1"/>
    </source>
</evidence>
<evidence type="ECO:0000256" key="3">
    <source>
        <dbReference type="ARBA" id="ARBA00023163"/>
    </source>
</evidence>
<reference evidence="7 8" key="1">
    <citation type="submission" date="2018-06" db="EMBL/GenBank/DDBJ databases">
        <authorList>
            <consortium name="Pathogen Informatics"/>
            <person name="Doyle S."/>
        </authorList>
    </citation>
    <scope>NUCLEOTIDE SEQUENCE [LARGE SCALE GENOMIC DNA]</scope>
    <source>
        <strain evidence="7 8">NCTC1934</strain>
    </source>
</reference>
<accession>A0A378YII0</accession>
<proteinExistence type="predicted"/>